<sequence>MAGLARGRVGRFSGENRLFPRVVMPCITVVTTRSIHRPR</sequence>
<dbReference type="HOGENOM" id="CLU_3312284_0_0_5"/>
<comment type="caution">
    <text evidence="1">The sequence shown here is derived from an EMBL/GenBank/DDBJ whole genome shotgun (WGS) entry which is preliminary data.</text>
</comment>
<dbReference type="Proteomes" id="UP000015351">
    <property type="component" value="Unassembled WGS sequence"/>
</dbReference>
<organism evidence="1 2">
    <name type="scientific">Litoreibacter arenae DSM 19593</name>
    <dbReference type="NCBI Taxonomy" id="1123360"/>
    <lineage>
        <taxon>Bacteria</taxon>
        <taxon>Pseudomonadati</taxon>
        <taxon>Pseudomonadota</taxon>
        <taxon>Alphaproteobacteria</taxon>
        <taxon>Rhodobacterales</taxon>
        <taxon>Roseobacteraceae</taxon>
        <taxon>Litoreibacter</taxon>
    </lineage>
</organism>
<proteinExistence type="predicted"/>
<evidence type="ECO:0000313" key="1">
    <source>
        <dbReference type="EMBL" id="EPX80336.1"/>
    </source>
</evidence>
<dbReference type="AlphaFoldDB" id="S9QFX3"/>
<keyword evidence="2" id="KW-1185">Reference proteome</keyword>
<gene>
    <name evidence="1" type="ORF">thalar_01676</name>
</gene>
<reference evidence="2" key="1">
    <citation type="journal article" date="2013" name="Stand. Genomic Sci.">
        <title>Genome sequence of the Litoreibacter arenae type strain (DSM 19593(T)), a member of the Roseobacter clade isolated from sea sand.</title>
        <authorList>
            <person name="Riedel T."/>
            <person name="Fiebig A."/>
            <person name="Petersen J."/>
            <person name="Gronow S."/>
            <person name="Kyrpides N.C."/>
            <person name="Goker M."/>
            <person name="Klenk H.P."/>
        </authorList>
    </citation>
    <scope>NUCLEOTIDE SEQUENCE [LARGE SCALE GENOMIC DNA]</scope>
    <source>
        <strain evidence="2">DSM 19593</strain>
    </source>
</reference>
<dbReference type="EMBL" id="AONI01000009">
    <property type="protein sequence ID" value="EPX80336.1"/>
    <property type="molecule type" value="Genomic_DNA"/>
</dbReference>
<evidence type="ECO:0000313" key="2">
    <source>
        <dbReference type="Proteomes" id="UP000015351"/>
    </source>
</evidence>
<accession>S9QFX3</accession>
<protein>
    <submittedName>
        <fullName evidence="1">Uncharacterized protein</fullName>
    </submittedName>
</protein>
<name>S9QFX3_9RHOB</name>